<dbReference type="GO" id="GO:0030968">
    <property type="term" value="P:endoplasmic reticulum unfolded protein response"/>
    <property type="evidence" value="ECO:0007669"/>
    <property type="project" value="InterPro"/>
</dbReference>
<proteinExistence type="predicted"/>
<evidence type="ECO:0000313" key="3">
    <source>
        <dbReference type="Proteomes" id="UP000000305"/>
    </source>
</evidence>
<dbReference type="AlphaFoldDB" id="E9H980"/>
<dbReference type="PANTHER" id="PTHR13954">
    <property type="entry name" value="IRE1-RELATED"/>
    <property type="match status" value="1"/>
</dbReference>
<feature type="domain" description="Protein kinase" evidence="1">
    <location>
        <begin position="1"/>
        <end position="99"/>
    </location>
</feature>
<dbReference type="Pfam" id="PF00069">
    <property type="entry name" value="Pkinase"/>
    <property type="match status" value="1"/>
</dbReference>
<dbReference type="PhylomeDB" id="E9H980"/>
<dbReference type="PANTHER" id="PTHR13954:SF6">
    <property type="entry name" value="NON-SPECIFIC SERINE_THREONINE PROTEIN KINASE"/>
    <property type="match status" value="1"/>
</dbReference>
<protein>
    <recommendedName>
        <fullName evidence="1">Protein kinase domain-containing protein</fullName>
    </recommendedName>
</protein>
<dbReference type="PROSITE" id="PS50011">
    <property type="entry name" value="PROTEIN_KINASE_DOM"/>
    <property type="match status" value="1"/>
</dbReference>
<accession>E9H980</accession>
<dbReference type="InterPro" id="IPR045133">
    <property type="entry name" value="IRE1/2-like"/>
</dbReference>
<organism evidence="2 3">
    <name type="scientific">Daphnia pulex</name>
    <name type="common">Water flea</name>
    <dbReference type="NCBI Taxonomy" id="6669"/>
    <lineage>
        <taxon>Eukaryota</taxon>
        <taxon>Metazoa</taxon>
        <taxon>Ecdysozoa</taxon>
        <taxon>Arthropoda</taxon>
        <taxon>Crustacea</taxon>
        <taxon>Branchiopoda</taxon>
        <taxon>Diplostraca</taxon>
        <taxon>Cladocera</taxon>
        <taxon>Anomopoda</taxon>
        <taxon>Daphniidae</taxon>
        <taxon>Daphnia</taxon>
    </lineage>
</organism>
<dbReference type="GO" id="GO:0005524">
    <property type="term" value="F:ATP binding"/>
    <property type="evidence" value="ECO:0007669"/>
    <property type="project" value="InterPro"/>
</dbReference>
<dbReference type="GO" id="GO:0004521">
    <property type="term" value="F:RNA endonuclease activity"/>
    <property type="evidence" value="ECO:0007669"/>
    <property type="project" value="InterPro"/>
</dbReference>
<evidence type="ECO:0000313" key="2">
    <source>
        <dbReference type="EMBL" id="EFX71749.1"/>
    </source>
</evidence>
<dbReference type="EMBL" id="GL732607">
    <property type="protein sequence ID" value="EFX71749.1"/>
    <property type="molecule type" value="Genomic_DNA"/>
</dbReference>
<name>E9H980_DAPPU</name>
<reference evidence="2 3" key="1">
    <citation type="journal article" date="2011" name="Science">
        <title>The ecoresponsive genome of Daphnia pulex.</title>
        <authorList>
            <person name="Colbourne J.K."/>
            <person name="Pfrender M.E."/>
            <person name="Gilbert D."/>
            <person name="Thomas W.K."/>
            <person name="Tucker A."/>
            <person name="Oakley T.H."/>
            <person name="Tokishita S."/>
            <person name="Aerts A."/>
            <person name="Arnold G.J."/>
            <person name="Basu M.K."/>
            <person name="Bauer D.J."/>
            <person name="Caceres C.E."/>
            <person name="Carmel L."/>
            <person name="Casola C."/>
            <person name="Choi J.H."/>
            <person name="Detter J.C."/>
            <person name="Dong Q."/>
            <person name="Dusheyko S."/>
            <person name="Eads B.D."/>
            <person name="Frohlich T."/>
            <person name="Geiler-Samerotte K.A."/>
            <person name="Gerlach D."/>
            <person name="Hatcher P."/>
            <person name="Jogdeo S."/>
            <person name="Krijgsveld J."/>
            <person name="Kriventseva E.V."/>
            <person name="Kultz D."/>
            <person name="Laforsch C."/>
            <person name="Lindquist E."/>
            <person name="Lopez J."/>
            <person name="Manak J.R."/>
            <person name="Muller J."/>
            <person name="Pangilinan J."/>
            <person name="Patwardhan R.P."/>
            <person name="Pitluck S."/>
            <person name="Pritham E.J."/>
            <person name="Rechtsteiner A."/>
            <person name="Rho M."/>
            <person name="Rogozin I.B."/>
            <person name="Sakarya O."/>
            <person name="Salamov A."/>
            <person name="Schaack S."/>
            <person name="Shapiro H."/>
            <person name="Shiga Y."/>
            <person name="Skalitzky C."/>
            <person name="Smith Z."/>
            <person name="Souvorov A."/>
            <person name="Sung W."/>
            <person name="Tang Z."/>
            <person name="Tsuchiya D."/>
            <person name="Tu H."/>
            <person name="Vos H."/>
            <person name="Wang M."/>
            <person name="Wolf Y.I."/>
            <person name="Yamagata H."/>
            <person name="Yamada T."/>
            <person name="Ye Y."/>
            <person name="Shaw J.R."/>
            <person name="Andrews J."/>
            <person name="Crease T.J."/>
            <person name="Tang H."/>
            <person name="Lucas S.M."/>
            <person name="Robertson H.M."/>
            <person name="Bork P."/>
            <person name="Koonin E.V."/>
            <person name="Zdobnov E.M."/>
            <person name="Grigoriev I.V."/>
            <person name="Lynch M."/>
            <person name="Boore J.L."/>
        </authorList>
    </citation>
    <scope>NUCLEOTIDE SEQUENCE [LARGE SCALE GENOMIC DNA]</scope>
</reference>
<dbReference type="InParanoid" id="E9H980"/>
<dbReference type="KEGG" id="dpx:DAPPUDRAFT_326935"/>
<dbReference type="OrthoDB" id="6778822at2759"/>
<dbReference type="InterPro" id="IPR008271">
    <property type="entry name" value="Ser/Thr_kinase_AS"/>
</dbReference>
<keyword evidence="3" id="KW-1185">Reference proteome</keyword>
<gene>
    <name evidence="2" type="ORF">DAPPUDRAFT_326935</name>
</gene>
<dbReference type="SUPFAM" id="SSF56112">
    <property type="entry name" value="Protein kinase-like (PK-like)"/>
    <property type="match status" value="1"/>
</dbReference>
<dbReference type="STRING" id="6669.E9H980"/>
<sequence>MVSKFFQKEAKEHILMEHENVLKLWDVRYSNDNSFLQLVLELCAGTLKDHSVGKYVGPMPENTMFFYQLTNGSHYIHSNGLVHRDLKPENLLISVTTPV</sequence>
<dbReference type="PROSITE" id="PS00108">
    <property type="entry name" value="PROTEIN_KINASE_ST"/>
    <property type="match status" value="1"/>
</dbReference>
<dbReference type="HOGENOM" id="CLU_2322734_0_0_1"/>
<dbReference type="GO" id="GO:0004674">
    <property type="term" value="F:protein serine/threonine kinase activity"/>
    <property type="evidence" value="ECO:0007669"/>
    <property type="project" value="InterPro"/>
</dbReference>
<dbReference type="InterPro" id="IPR000719">
    <property type="entry name" value="Prot_kinase_dom"/>
</dbReference>
<evidence type="ECO:0000259" key="1">
    <source>
        <dbReference type="PROSITE" id="PS50011"/>
    </source>
</evidence>
<dbReference type="Gene3D" id="1.10.510.10">
    <property type="entry name" value="Transferase(Phosphotransferase) domain 1"/>
    <property type="match status" value="1"/>
</dbReference>
<dbReference type="InterPro" id="IPR011009">
    <property type="entry name" value="Kinase-like_dom_sf"/>
</dbReference>
<dbReference type="Proteomes" id="UP000000305">
    <property type="component" value="Unassembled WGS sequence"/>
</dbReference>
<dbReference type="eggNOG" id="KOG0583">
    <property type="taxonomic scope" value="Eukaryota"/>
</dbReference>